<protein>
    <submittedName>
        <fullName evidence="2">Uncharacterized protein</fullName>
    </submittedName>
</protein>
<evidence type="ECO:0000313" key="3">
    <source>
        <dbReference type="Proteomes" id="UP000215459"/>
    </source>
</evidence>
<reference evidence="2 3" key="1">
    <citation type="submission" date="2017-07" db="EMBL/GenBank/DDBJ databases">
        <title>The genome sequence of Paludifilum halophilum highlights mechanisms for microbial adaptation to high salt environemnts.</title>
        <authorList>
            <person name="Belbahri L."/>
        </authorList>
    </citation>
    <scope>NUCLEOTIDE SEQUENCE [LARGE SCALE GENOMIC DNA]</scope>
    <source>
        <strain evidence="2 3">DSM 102817</strain>
    </source>
</reference>
<comment type="caution">
    <text evidence="2">The sequence shown here is derived from an EMBL/GenBank/DDBJ whole genome shotgun (WGS) entry which is preliminary data.</text>
</comment>
<sequence>MREREGGWSVVESMKNQHYEDFLPEDVENLEEPEPGFAMTGLGLWMALVISYAVLLKLGLISGL</sequence>
<keyword evidence="1" id="KW-0472">Membrane</keyword>
<keyword evidence="1" id="KW-1133">Transmembrane helix</keyword>
<dbReference type="AlphaFoldDB" id="A0A235BE68"/>
<proteinExistence type="predicted"/>
<keyword evidence="3" id="KW-1185">Reference proteome</keyword>
<accession>A0A235BE68</accession>
<evidence type="ECO:0000313" key="2">
    <source>
        <dbReference type="EMBL" id="OYD09895.1"/>
    </source>
</evidence>
<name>A0A235BE68_9BACL</name>
<organism evidence="2 3">
    <name type="scientific">Paludifilum halophilum</name>
    <dbReference type="NCBI Taxonomy" id="1642702"/>
    <lineage>
        <taxon>Bacteria</taxon>
        <taxon>Bacillati</taxon>
        <taxon>Bacillota</taxon>
        <taxon>Bacilli</taxon>
        <taxon>Bacillales</taxon>
        <taxon>Thermoactinomycetaceae</taxon>
        <taxon>Paludifilum</taxon>
    </lineage>
</organism>
<dbReference type="EMBL" id="NOWF01000001">
    <property type="protein sequence ID" value="OYD09895.1"/>
    <property type="molecule type" value="Genomic_DNA"/>
</dbReference>
<feature type="transmembrane region" description="Helical" evidence="1">
    <location>
        <begin position="37"/>
        <end position="60"/>
    </location>
</feature>
<keyword evidence="1" id="KW-0812">Transmembrane</keyword>
<dbReference type="Proteomes" id="UP000215459">
    <property type="component" value="Unassembled WGS sequence"/>
</dbReference>
<evidence type="ECO:0000256" key="1">
    <source>
        <dbReference type="SAM" id="Phobius"/>
    </source>
</evidence>
<gene>
    <name evidence="2" type="ORF">CHM34_02660</name>
</gene>